<dbReference type="Pfam" id="PF01168">
    <property type="entry name" value="Ala_racemase_N"/>
    <property type="match status" value="1"/>
</dbReference>
<accession>A0A5E6M8F2</accession>
<dbReference type="SUPFAM" id="SSF51419">
    <property type="entry name" value="PLP-binding barrel"/>
    <property type="match status" value="1"/>
</dbReference>
<dbReference type="RefSeq" id="WP_142524727.1">
    <property type="nucleotide sequence ID" value="NZ_CABFUZ020000090.1"/>
</dbReference>
<organism evidence="6 7">
    <name type="scientific">Methylacidimicrobium cyclopophantes</name>
    <dbReference type="NCBI Taxonomy" id="1041766"/>
    <lineage>
        <taxon>Bacteria</taxon>
        <taxon>Pseudomonadati</taxon>
        <taxon>Verrucomicrobiota</taxon>
        <taxon>Methylacidimicrobium</taxon>
    </lineage>
</organism>
<dbReference type="NCBIfam" id="TIGR00044">
    <property type="entry name" value="YggS family pyridoxal phosphate-dependent enzyme"/>
    <property type="match status" value="1"/>
</dbReference>
<reference evidence="6" key="1">
    <citation type="submission" date="2019-09" db="EMBL/GenBank/DDBJ databases">
        <authorList>
            <person name="Cremers G."/>
        </authorList>
    </citation>
    <scope>NUCLEOTIDE SEQUENCE [LARGE SCALE GENOMIC DNA]</scope>
    <source>
        <strain evidence="6">3B</strain>
    </source>
</reference>
<dbReference type="PANTHER" id="PTHR10146">
    <property type="entry name" value="PROLINE SYNTHETASE CO-TRANSCRIBED BACTERIAL HOMOLOG PROTEIN"/>
    <property type="match status" value="1"/>
</dbReference>
<dbReference type="EMBL" id="CABFUZ020000090">
    <property type="protein sequence ID" value="VVM05517.1"/>
    <property type="molecule type" value="Genomic_DNA"/>
</dbReference>
<sequence length="237" mass="25722">MNPFEESILQERLMAIQQRIAAAARKSGRESSAIRLVAATKSHPPEVLAELFALGIRDVGENRVQEAAAKRQMLGSKGIWHFIGHLQKNKVHAALHLFDWVQSIDSLALAQALSQGATSLGRTISVLIQVNISAEASKFGIPPASAEALTLEVNMLPGLELHGFFTIAPFADNPETSRPVFAGLRMLRDGIQERTGISLPILSMGMSHDYRIAVEEGSTMVRIGTALLGQRRTHSGQ</sequence>
<proteinExistence type="inferred from homology"/>
<dbReference type="GO" id="GO:0030170">
    <property type="term" value="F:pyridoxal phosphate binding"/>
    <property type="evidence" value="ECO:0007669"/>
    <property type="project" value="UniProtKB-UniRule"/>
</dbReference>
<evidence type="ECO:0000256" key="3">
    <source>
        <dbReference type="PIRSR" id="PIRSR004848-1"/>
    </source>
</evidence>
<dbReference type="Proteomes" id="UP000381693">
    <property type="component" value="Unassembled WGS sequence"/>
</dbReference>
<comment type="caution">
    <text evidence="6">The sequence shown here is derived from an EMBL/GenBank/DDBJ whole genome shotgun (WGS) entry which is preliminary data.</text>
</comment>
<evidence type="ECO:0000256" key="2">
    <source>
        <dbReference type="HAMAP-Rule" id="MF_02087"/>
    </source>
</evidence>
<evidence type="ECO:0000256" key="1">
    <source>
        <dbReference type="ARBA" id="ARBA00022898"/>
    </source>
</evidence>
<gene>
    <name evidence="6" type="ORF">MAMC_00639</name>
</gene>
<comment type="cofactor">
    <cofactor evidence="3">
        <name>pyridoxal 5'-phosphate</name>
        <dbReference type="ChEBI" id="CHEBI:597326"/>
    </cofactor>
</comment>
<dbReference type="Gene3D" id="3.20.20.10">
    <property type="entry name" value="Alanine racemase"/>
    <property type="match status" value="1"/>
</dbReference>
<evidence type="ECO:0000313" key="6">
    <source>
        <dbReference type="EMBL" id="VVM05517.1"/>
    </source>
</evidence>
<feature type="modified residue" description="N6-(pyridoxal phosphate)lysine" evidence="2 3">
    <location>
        <position position="41"/>
    </location>
</feature>
<comment type="similarity">
    <text evidence="2 4">Belongs to the pyridoxal phosphate-binding protein YggS/PROSC family.</text>
</comment>
<dbReference type="OrthoDB" id="9804072at2"/>
<name>A0A5E6M8F2_9BACT</name>
<dbReference type="AlphaFoldDB" id="A0A5E6M8F2"/>
<keyword evidence="1 2" id="KW-0663">Pyridoxal phosphate</keyword>
<dbReference type="InterPro" id="IPR011078">
    <property type="entry name" value="PyrdxlP_homeostasis"/>
</dbReference>
<dbReference type="CDD" id="cd00635">
    <property type="entry name" value="PLPDE_III_YBL036c_like"/>
    <property type="match status" value="1"/>
</dbReference>
<feature type="domain" description="Alanine racemase N-terminal" evidence="5">
    <location>
        <begin position="13"/>
        <end position="230"/>
    </location>
</feature>
<dbReference type="InterPro" id="IPR029066">
    <property type="entry name" value="PLP-binding_barrel"/>
</dbReference>
<comment type="function">
    <text evidence="2">Pyridoxal 5'-phosphate (PLP)-binding protein, which is involved in PLP homeostasis.</text>
</comment>
<dbReference type="InterPro" id="IPR001608">
    <property type="entry name" value="Ala_racemase_N"/>
</dbReference>
<dbReference type="PIRSF" id="PIRSF004848">
    <property type="entry name" value="YBL036c_PLPDEIII"/>
    <property type="match status" value="1"/>
</dbReference>
<evidence type="ECO:0000259" key="5">
    <source>
        <dbReference type="Pfam" id="PF01168"/>
    </source>
</evidence>
<evidence type="ECO:0000256" key="4">
    <source>
        <dbReference type="RuleBase" id="RU004514"/>
    </source>
</evidence>
<dbReference type="HAMAP" id="MF_02087">
    <property type="entry name" value="PLP_homeostasis"/>
    <property type="match status" value="1"/>
</dbReference>
<keyword evidence="7" id="KW-1185">Reference proteome</keyword>
<evidence type="ECO:0000313" key="7">
    <source>
        <dbReference type="Proteomes" id="UP000381693"/>
    </source>
</evidence>
<protein>
    <recommendedName>
        <fullName evidence="2">Pyridoxal phosphate homeostasis protein</fullName>
        <shortName evidence="2">PLP homeostasis protein</shortName>
    </recommendedName>
</protein>
<dbReference type="PANTHER" id="PTHR10146:SF14">
    <property type="entry name" value="PYRIDOXAL PHOSPHATE HOMEOSTASIS PROTEIN"/>
    <property type="match status" value="1"/>
</dbReference>